<protein>
    <submittedName>
        <fullName evidence="1">Uncharacterized protein</fullName>
    </submittedName>
</protein>
<evidence type="ECO:0000313" key="1">
    <source>
        <dbReference type="EMBL" id="KAK1863055.1"/>
    </source>
</evidence>
<keyword evidence="2" id="KW-1185">Reference proteome</keyword>
<gene>
    <name evidence="1" type="ORF">I4F81_005619</name>
</gene>
<dbReference type="EMBL" id="CM020619">
    <property type="protein sequence ID" value="KAK1863055.1"/>
    <property type="molecule type" value="Genomic_DNA"/>
</dbReference>
<comment type="caution">
    <text evidence="1">The sequence shown here is derived from an EMBL/GenBank/DDBJ whole genome shotgun (WGS) entry which is preliminary data.</text>
</comment>
<proteinExistence type="predicted"/>
<sequence length="112" mass="11469">MAMRSAPRPAGEAAPLLGKDGQPPAAGGGGAPPAALPRVWGDRPEAVTCPGCAAAVSSKVATNECTWQNWLLFSVTGLFCVFIPHMFDCASRVVHRCPNCGFALGEGVDTGS</sequence>
<reference evidence="1" key="1">
    <citation type="submission" date="2019-11" db="EMBL/GenBank/DDBJ databases">
        <title>Nori genome reveals adaptations in red seaweeds to the harsh intertidal environment.</title>
        <authorList>
            <person name="Wang D."/>
            <person name="Mao Y."/>
        </authorList>
    </citation>
    <scope>NUCLEOTIDE SEQUENCE</scope>
    <source>
        <tissue evidence="1">Gametophyte</tissue>
    </source>
</reference>
<dbReference type="Proteomes" id="UP000798662">
    <property type="component" value="Chromosome 2"/>
</dbReference>
<name>A0ACC3BYN2_PYRYE</name>
<accession>A0ACC3BYN2</accession>
<evidence type="ECO:0000313" key="2">
    <source>
        <dbReference type="Proteomes" id="UP000798662"/>
    </source>
</evidence>
<organism evidence="1 2">
    <name type="scientific">Pyropia yezoensis</name>
    <name type="common">Susabi-nori</name>
    <name type="synonym">Porphyra yezoensis</name>
    <dbReference type="NCBI Taxonomy" id="2788"/>
    <lineage>
        <taxon>Eukaryota</taxon>
        <taxon>Rhodophyta</taxon>
        <taxon>Bangiophyceae</taxon>
        <taxon>Bangiales</taxon>
        <taxon>Bangiaceae</taxon>
        <taxon>Pyropia</taxon>
    </lineage>
</organism>